<evidence type="ECO:0000313" key="1">
    <source>
        <dbReference type="EMBL" id="BAW17618.1"/>
    </source>
</evidence>
<evidence type="ECO:0000313" key="2">
    <source>
        <dbReference type="Proteomes" id="UP000217792"/>
    </source>
</evidence>
<proteinExistence type="predicted"/>
<gene>
    <name evidence="1" type="ORF">SITYG_16390</name>
</gene>
<protein>
    <submittedName>
        <fullName evidence="1">Uncharacterized protein</fullName>
    </submittedName>
</protein>
<accession>A0AAD1C9E3</accession>
<dbReference type="AlphaFoldDB" id="A0AAD1C9E3"/>
<sequence length="52" mass="6167">MAFQHIVLYTENGFTIKPDIHKKDSKKVSFYELEEYHKLTKLIITEEKGVLL</sequence>
<dbReference type="Proteomes" id="UP000217792">
    <property type="component" value="Chromosome"/>
</dbReference>
<organism evidence="1 2">
    <name type="scientific">Streptococcus intermedius</name>
    <dbReference type="NCBI Taxonomy" id="1338"/>
    <lineage>
        <taxon>Bacteria</taxon>
        <taxon>Bacillati</taxon>
        <taxon>Bacillota</taxon>
        <taxon>Bacilli</taxon>
        <taxon>Lactobacillales</taxon>
        <taxon>Streptococcaceae</taxon>
        <taxon>Streptococcus</taxon>
        <taxon>Streptococcus anginosus group</taxon>
    </lineage>
</organism>
<dbReference type="EMBL" id="AP014880">
    <property type="protein sequence ID" value="BAW17618.1"/>
    <property type="molecule type" value="Genomic_DNA"/>
</dbReference>
<name>A0AAD1C9E3_STRIT</name>
<reference evidence="1 2" key="1">
    <citation type="journal article" date="2017" name="Infect. Immun.">
        <title>Characterization of the Pathogenicity of Streptococcus intermedius TYG1620 Isolated from a Human Brain Abscess Based on the Complete Genome Sequence with Transcriptome Analysis and Transposon Mutagenesis in a Murine Subcutaneous Abscess Model.</title>
        <authorList>
            <person name="Hasegawa N."/>
            <person name="Sekizuka T."/>
            <person name="Sugi Y."/>
            <person name="Kawakami N."/>
            <person name="Ogasawara Y."/>
            <person name="Kato K."/>
            <person name="Yamashita A."/>
            <person name="Takeuchi F."/>
            <person name="Kuroda M."/>
        </authorList>
    </citation>
    <scope>NUCLEOTIDE SEQUENCE [LARGE SCALE GENOMIC DNA]</scope>
    <source>
        <strain evidence="1 2">TYG1620</strain>
    </source>
</reference>